<dbReference type="EMBL" id="AM454958">
    <property type="protein sequence ID" value="CAN74431.1"/>
    <property type="molecule type" value="Genomic_DNA"/>
</dbReference>
<evidence type="ECO:0000313" key="1">
    <source>
        <dbReference type="EMBL" id="CAN74431.1"/>
    </source>
</evidence>
<proteinExistence type="predicted"/>
<accession>A5BCZ8</accession>
<name>A5BCZ8_VITVI</name>
<reference evidence="1" key="1">
    <citation type="journal article" date="2007" name="PLoS ONE">
        <title>The first genome sequence of an elite grapevine cultivar (Pinot noir Vitis vinifera L.): coping with a highly heterozygous genome.</title>
        <authorList>
            <person name="Velasco R."/>
            <person name="Zharkikh A."/>
            <person name="Troggio M."/>
            <person name="Cartwright D.A."/>
            <person name="Cestaro A."/>
            <person name="Pruss D."/>
            <person name="Pindo M."/>
            <person name="FitzGerald L.M."/>
            <person name="Vezzulli S."/>
            <person name="Reid J."/>
            <person name="Malacarne G."/>
            <person name="Iliev D."/>
            <person name="Coppola G."/>
            <person name="Wardell B."/>
            <person name="Micheletti D."/>
            <person name="Macalma T."/>
            <person name="Facci M."/>
            <person name="Mitchell J.T."/>
            <person name="Perazzolli M."/>
            <person name="Eldredge G."/>
            <person name="Gatto P."/>
            <person name="Oyzerski R."/>
            <person name="Moretto M."/>
            <person name="Gutin N."/>
            <person name="Stefanini M."/>
            <person name="Chen Y."/>
            <person name="Segala C."/>
            <person name="Davenport C."/>
            <person name="Dematte L."/>
            <person name="Mraz A."/>
            <person name="Battilana J."/>
            <person name="Stormo K."/>
            <person name="Costa F."/>
            <person name="Tao Q."/>
            <person name="Si-Ammour A."/>
            <person name="Harkins T."/>
            <person name="Lackey A."/>
            <person name="Perbost C."/>
            <person name="Taillon B."/>
            <person name="Stella A."/>
            <person name="Solovyev V."/>
            <person name="Fawcett J.A."/>
            <person name="Sterck L."/>
            <person name="Vandepoele K."/>
            <person name="Grando S.M."/>
            <person name="Toppo S."/>
            <person name="Moser C."/>
            <person name="Lanchbury J."/>
            <person name="Bogden R."/>
            <person name="Skolnick M."/>
            <person name="Sgaramella V."/>
            <person name="Bhatnagar S.K."/>
            <person name="Fontana P."/>
            <person name="Gutin A."/>
            <person name="Van de Peer Y."/>
            <person name="Salamini F."/>
            <person name="Viola R."/>
        </authorList>
    </citation>
    <scope>NUCLEOTIDE SEQUENCE</scope>
</reference>
<gene>
    <name evidence="1" type="ORF">VITISV_010988</name>
</gene>
<protein>
    <submittedName>
        <fullName evidence="1">Uncharacterized protein</fullName>
    </submittedName>
</protein>
<sequence>MEISPNLHNGVNVEQAVDDSLLTTLRIQEMTILLQRDHVPKRRSEFVFRIKSHGHGSTPSVIIAACRMMRNKTDSWMIPIVKKIRTPVVVHLRLIGVGRIQSTKPV</sequence>
<dbReference type="AlphaFoldDB" id="A5BCZ8"/>
<organism evidence="1">
    <name type="scientific">Vitis vinifera</name>
    <name type="common">Grape</name>
    <dbReference type="NCBI Taxonomy" id="29760"/>
    <lineage>
        <taxon>Eukaryota</taxon>
        <taxon>Viridiplantae</taxon>
        <taxon>Streptophyta</taxon>
        <taxon>Embryophyta</taxon>
        <taxon>Tracheophyta</taxon>
        <taxon>Spermatophyta</taxon>
        <taxon>Magnoliopsida</taxon>
        <taxon>eudicotyledons</taxon>
        <taxon>Gunneridae</taxon>
        <taxon>Pentapetalae</taxon>
        <taxon>rosids</taxon>
        <taxon>Vitales</taxon>
        <taxon>Vitaceae</taxon>
        <taxon>Viteae</taxon>
        <taxon>Vitis</taxon>
    </lineage>
</organism>